<comment type="similarity">
    <text evidence="1 3">Belongs to the UPP synthase family.</text>
</comment>
<comment type="caution">
    <text evidence="4">The sequence shown here is derived from an EMBL/GenBank/DDBJ whole genome shotgun (WGS) entry which is preliminary data.</text>
</comment>
<reference evidence="4" key="2">
    <citation type="journal article" date="2023" name="Plants (Basel)">
        <title>Annotation of the Turnera subulata (Passifloraceae) Draft Genome Reveals the S-Locus Evolved after the Divergence of Turneroideae from Passifloroideae in a Stepwise Manner.</title>
        <authorList>
            <person name="Henning P.M."/>
            <person name="Roalson E.H."/>
            <person name="Mir W."/>
            <person name="McCubbin A.G."/>
            <person name="Shore J.S."/>
        </authorList>
    </citation>
    <scope>NUCLEOTIDE SEQUENCE</scope>
    <source>
        <strain evidence="4">F60SS</strain>
    </source>
</reference>
<dbReference type="InterPro" id="IPR001441">
    <property type="entry name" value="UPP_synth-like"/>
</dbReference>
<dbReference type="PANTHER" id="PTHR10291">
    <property type="entry name" value="DEHYDRODOLICHYL DIPHOSPHATE SYNTHASE FAMILY MEMBER"/>
    <property type="match status" value="1"/>
</dbReference>
<evidence type="ECO:0000256" key="3">
    <source>
        <dbReference type="RuleBase" id="RU363018"/>
    </source>
</evidence>
<dbReference type="InterPro" id="IPR018520">
    <property type="entry name" value="UPP_synth-like_CS"/>
</dbReference>
<dbReference type="GO" id="GO:0045547">
    <property type="term" value="F:ditrans,polycis-polyprenyl diphosphate synthase [(2E,6E)-farnesyl diphosphate specific] activity"/>
    <property type="evidence" value="ECO:0007669"/>
    <property type="project" value="TreeGrafter"/>
</dbReference>
<dbReference type="CDD" id="cd00475">
    <property type="entry name" value="Cis_IPPS"/>
    <property type="match status" value="1"/>
</dbReference>
<dbReference type="PROSITE" id="PS01066">
    <property type="entry name" value="UPP_SYNTHASE"/>
    <property type="match status" value="1"/>
</dbReference>
<evidence type="ECO:0000313" key="5">
    <source>
        <dbReference type="Proteomes" id="UP001141552"/>
    </source>
</evidence>
<evidence type="ECO:0000256" key="1">
    <source>
        <dbReference type="ARBA" id="ARBA00005432"/>
    </source>
</evidence>
<evidence type="ECO:0000256" key="2">
    <source>
        <dbReference type="ARBA" id="ARBA00022679"/>
    </source>
</evidence>
<dbReference type="InterPro" id="IPR036424">
    <property type="entry name" value="UPP_synth-like_sf"/>
</dbReference>
<gene>
    <name evidence="4" type="ORF">Tsubulata_034526</name>
</gene>
<dbReference type="SUPFAM" id="SSF64005">
    <property type="entry name" value="Undecaprenyl diphosphate synthase"/>
    <property type="match status" value="2"/>
</dbReference>
<keyword evidence="5" id="KW-1185">Reference proteome</keyword>
<dbReference type="EMBL" id="JAKUCV010005326">
    <property type="protein sequence ID" value="KAJ4831623.1"/>
    <property type="molecule type" value="Genomic_DNA"/>
</dbReference>
<dbReference type="AlphaFoldDB" id="A0A9Q0FHM2"/>
<dbReference type="Gene3D" id="3.40.1180.10">
    <property type="entry name" value="Decaprenyl diphosphate synthase-like"/>
    <property type="match status" value="1"/>
</dbReference>
<sequence>MEDLRFSKVSEVFGSLCSFLRRCIFGILSVGPVPTHFAFIMDGNRRFAKKEKLEVGAGHRAGFSALMSILRYCYELGVRYVTIYAFSIENFKRRPEEVQNLMDLILEKIEGLLKEESIVNQHGIRVYFIGNLKLLSEPVRMAAEKVMRVTSNNNRCVLLICIAYTSSDEIVNAVRGSCMGKWDEIQQSGFYKTYNGEIGEIDDPKKINGDQQYCRNEAYESRVSNASMACNGSTTRGEGTRNQNSVVESALLRSSEDDKWDEPQELKVDKNVLRNEIMQGSYSIIKQVDVEKHMYMAVAPDPDIVIRSSGETRLSNFLLWQTSNCLLYSPSALWPEIGLRHLVWGVLEFQRNHSYLEKKKKQA</sequence>
<dbReference type="Proteomes" id="UP001141552">
    <property type="component" value="Unassembled WGS sequence"/>
</dbReference>
<keyword evidence="2 3" id="KW-0808">Transferase</keyword>
<dbReference type="GO" id="GO:0016094">
    <property type="term" value="P:polyprenol biosynthetic process"/>
    <property type="evidence" value="ECO:0007669"/>
    <property type="project" value="TreeGrafter"/>
</dbReference>
<name>A0A9Q0FHM2_9ROSI</name>
<dbReference type="GO" id="GO:0005783">
    <property type="term" value="C:endoplasmic reticulum"/>
    <property type="evidence" value="ECO:0007669"/>
    <property type="project" value="TreeGrafter"/>
</dbReference>
<accession>A0A9Q0FHM2</accession>
<organism evidence="4 5">
    <name type="scientific">Turnera subulata</name>
    <dbReference type="NCBI Taxonomy" id="218843"/>
    <lineage>
        <taxon>Eukaryota</taxon>
        <taxon>Viridiplantae</taxon>
        <taxon>Streptophyta</taxon>
        <taxon>Embryophyta</taxon>
        <taxon>Tracheophyta</taxon>
        <taxon>Spermatophyta</taxon>
        <taxon>Magnoliopsida</taxon>
        <taxon>eudicotyledons</taxon>
        <taxon>Gunneridae</taxon>
        <taxon>Pentapetalae</taxon>
        <taxon>rosids</taxon>
        <taxon>fabids</taxon>
        <taxon>Malpighiales</taxon>
        <taxon>Passifloraceae</taxon>
        <taxon>Turnera</taxon>
    </lineage>
</organism>
<evidence type="ECO:0000313" key="4">
    <source>
        <dbReference type="EMBL" id="KAJ4831623.1"/>
    </source>
</evidence>
<dbReference type="HAMAP" id="MF_01139">
    <property type="entry name" value="ISPT"/>
    <property type="match status" value="1"/>
</dbReference>
<dbReference type="PANTHER" id="PTHR10291:SF43">
    <property type="entry name" value="DEHYDRODOLICHYL DIPHOSPHATE SYNTHASE COMPLEX SUBUNIT DHDDS"/>
    <property type="match status" value="1"/>
</dbReference>
<dbReference type="OrthoDB" id="4173905at2759"/>
<dbReference type="EC" id="2.5.1.-" evidence="3"/>
<reference evidence="4" key="1">
    <citation type="submission" date="2022-02" db="EMBL/GenBank/DDBJ databases">
        <authorList>
            <person name="Henning P.M."/>
            <person name="McCubbin A.G."/>
            <person name="Shore J.S."/>
        </authorList>
    </citation>
    <scope>NUCLEOTIDE SEQUENCE</scope>
    <source>
        <strain evidence="4">F60SS</strain>
        <tissue evidence="4">Leaves</tissue>
    </source>
</reference>
<proteinExistence type="inferred from homology"/>
<protein>
    <recommendedName>
        <fullName evidence="3">Alkyl transferase</fullName>
        <ecNumber evidence="3">2.5.1.-</ecNumber>
    </recommendedName>
</protein>
<dbReference type="Pfam" id="PF01255">
    <property type="entry name" value="Prenyltransf"/>
    <property type="match status" value="1"/>
</dbReference>
<dbReference type="NCBIfam" id="TIGR00055">
    <property type="entry name" value="uppS"/>
    <property type="match status" value="1"/>
</dbReference>